<dbReference type="EMBL" id="JBHMBS010000031">
    <property type="protein sequence ID" value="MFB9681242.1"/>
    <property type="molecule type" value="Genomic_DNA"/>
</dbReference>
<sequence length="90" mass="9865">MRIQILPLPSVVVGDDVQEPFALVIDQAEDDIHKELLGEFARQCGAKTFVIVPQTVEVVDRYAEPAKHAADVAAESLQALTEGWPRLDPS</sequence>
<keyword evidence="2" id="KW-1185">Reference proteome</keyword>
<name>A0ABV5TQF1_9ACTN</name>
<gene>
    <name evidence="1" type="ORF">ACFFRH_37680</name>
</gene>
<dbReference type="Proteomes" id="UP001589610">
    <property type="component" value="Unassembled WGS sequence"/>
</dbReference>
<evidence type="ECO:0000313" key="2">
    <source>
        <dbReference type="Proteomes" id="UP001589610"/>
    </source>
</evidence>
<comment type="caution">
    <text evidence="1">The sequence shown here is derived from an EMBL/GenBank/DDBJ whole genome shotgun (WGS) entry which is preliminary data.</text>
</comment>
<reference evidence="1 2" key="1">
    <citation type="submission" date="2024-09" db="EMBL/GenBank/DDBJ databases">
        <authorList>
            <person name="Sun Q."/>
            <person name="Mori K."/>
        </authorList>
    </citation>
    <scope>NUCLEOTIDE SEQUENCE [LARGE SCALE GENOMIC DNA]</scope>
    <source>
        <strain evidence="1 2">JCM 3028</strain>
    </source>
</reference>
<proteinExistence type="predicted"/>
<organism evidence="1 2">
    <name type="scientific">Streptosporangium vulgare</name>
    <dbReference type="NCBI Taxonomy" id="46190"/>
    <lineage>
        <taxon>Bacteria</taxon>
        <taxon>Bacillati</taxon>
        <taxon>Actinomycetota</taxon>
        <taxon>Actinomycetes</taxon>
        <taxon>Streptosporangiales</taxon>
        <taxon>Streptosporangiaceae</taxon>
        <taxon>Streptosporangium</taxon>
    </lineage>
</organism>
<dbReference type="RefSeq" id="WP_344747688.1">
    <property type="nucleotide sequence ID" value="NZ_BAAAWW010000136.1"/>
</dbReference>
<protein>
    <submittedName>
        <fullName evidence="1">Uncharacterized protein</fullName>
    </submittedName>
</protein>
<accession>A0ABV5TQF1</accession>
<evidence type="ECO:0000313" key="1">
    <source>
        <dbReference type="EMBL" id="MFB9681242.1"/>
    </source>
</evidence>